<dbReference type="OrthoDB" id="415315at2759"/>
<dbReference type="PROSITE" id="PS50920">
    <property type="entry name" value="SOLCAR"/>
    <property type="match status" value="3"/>
</dbReference>
<protein>
    <submittedName>
        <fullName evidence="10">Mitochondrial carrier</fullName>
    </submittedName>
</protein>
<evidence type="ECO:0000256" key="7">
    <source>
        <dbReference type="ARBA" id="ARBA00023136"/>
    </source>
</evidence>
<dbReference type="RefSeq" id="XP_025364243.1">
    <property type="nucleotide sequence ID" value="XM_025505491.1"/>
</dbReference>
<comment type="similarity">
    <text evidence="2 9">Belongs to the mitochondrial carrier (TC 2.A.29) family.</text>
</comment>
<evidence type="ECO:0000256" key="2">
    <source>
        <dbReference type="ARBA" id="ARBA00006375"/>
    </source>
</evidence>
<evidence type="ECO:0000256" key="5">
    <source>
        <dbReference type="ARBA" id="ARBA00022737"/>
    </source>
</evidence>
<dbReference type="GeneID" id="37027314"/>
<accession>A0A316UZ79</accession>
<feature type="repeat" description="Solcar" evidence="8">
    <location>
        <begin position="216"/>
        <end position="319"/>
    </location>
</feature>
<evidence type="ECO:0000256" key="3">
    <source>
        <dbReference type="ARBA" id="ARBA00022448"/>
    </source>
</evidence>
<dbReference type="GO" id="GO:0016020">
    <property type="term" value="C:membrane"/>
    <property type="evidence" value="ECO:0007669"/>
    <property type="project" value="UniProtKB-SubCell"/>
</dbReference>
<evidence type="ECO:0000256" key="8">
    <source>
        <dbReference type="PROSITE-ProRule" id="PRU00282"/>
    </source>
</evidence>
<dbReference type="SUPFAM" id="SSF103506">
    <property type="entry name" value="Mitochondrial carrier"/>
    <property type="match status" value="1"/>
</dbReference>
<keyword evidence="3 9" id="KW-0813">Transport</keyword>
<feature type="repeat" description="Solcar" evidence="8">
    <location>
        <begin position="115"/>
        <end position="197"/>
    </location>
</feature>
<keyword evidence="4 8" id="KW-0812">Transmembrane</keyword>
<dbReference type="Pfam" id="PF00153">
    <property type="entry name" value="Mito_carr"/>
    <property type="match status" value="3"/>
</dbReference>
<evidence type="ECO:0000313" key="10">
    <source>
        <dbReference type="EMBL" id="PWN29631.1"/>
    </source>
</evidence>
<organism evidence="10 11">
    <name type="scientific">Jaminaea rosea</name>
    <dbReference type="NCBI Taxonomy" id="1569628"/>
    <lineage>
        <taxon>Eukaryota</taxon>
        <taxon>Fungi</taxon>
        <taxon>Dikarya</taxon>
        <taxon>Basidiomycota</taxon>
        <taxon>Ustilaginomycotina</taxon>
        <taxon>Exobasidiomycetes</taxon>
        <taxon>Microstromatales</taxon>
        <taxon>Microstromatales incertae sedis</taxon>
        <taxon>Jaminaea</taxon>
    </lineage>
</organism>
<dbReference type="AlphaFoldDB" id="A0A316UZ79"/>
<evidence type="ECO:0000256" key="9">
    <source>
        <dbReference type="RuleBase" id="RU000488"/>
    </source>
</evidence>
<dbReference type="InterPro" id="IPR023395">
    <property type="entry name" value="MCP_dom_sf"/>
</dbReference>
<evidence type="ECO:0000256" key="6">
    <source>
        <dbReference type="ARBA" id="ARBA00022989"/>
    </source>
</evidence>
<name>A0A316UZ79_9BASI</name>
<feature type="repeat" description="Solcar" evidence="8">
    <location>
        <begin position="31"/>
        <end position="104"/>
    </location>
</feature>
<dbReference type="EMBL" id="KZ819663">
    <property type="protein sequence ID" value="PWN29631.1"/>
    <property type="molecule type" value="Genomic_DNA"/>
</dbReference>
<gene>
    <name evidence="10" type="ORF">BDZ90DRAFT_230501</name>
</gene>
<keyword evidence="6" id="KW-1133">Transmembrane helix</keyword>
<proteinExistence type="inferred from homology"/>
<sequence length="325" mass="34226">MDDATLSSSSLSNVNNSINSGSSNGQARPPPHYLTSLASGALAGLSVDLSLYPLDTLKTRLQSSKGFWASGGFKGVYQGISSVAAGSAPGAAIFFVTYESLKKELLGTESLSSGAAHMMAASAGEVAACLVRVPTEVVKSRFQAGVYGKDINVASAISKILAREGPRGLWKGYGTTVAREIPFTCIQFPLYERLKLVLLERYRISNPDATSLPPYQAALVGSFSGAIAAGTTTPLDVVKTRLMLAERSREQGGQPVKGVVAGGPPRARPGVNQRFLPTLLHVWETDGIKGLYRGVLPRIVWIGLGGAVFLGSFEVGVRALEGERI</sequence>
<comment type="subcellular location">
    <subcellularLocation>
        <location evidence="1">Membrane</location>
        <topology evidence="1">Multi-pass membrane protein</topology>
    </subcellularLocation>
</comment>
<evidence type="ECO:0000256" key="4">
    <source>
        <dbReference type="ARBA" id="ARBA00022692"/>
    </source>
</evidence>
<dbReference type="Proteomes" id="UP000245884">
    <property type="component" value="Unassembled WGS sequence"/>
</dbReference>
<keyword evidence="5" id="KW-0677">Repeat</keyword>
<keyword evidence="7 8" id="KW-0472">Membrane</keyword>
<evidence type="ECO:0000256" key="1">
    <source>
        <dbReference type="ARBA" id="ARBA00004141"/>
    </source>
</evidence>
<reference evidence="10 11" key="1">
    <citation type="journal article" date="2018" name="Mol. Biol. Evol.">
        <title>Broad Genomic Sampling Reveals a Smut Pathogenic Ancestry of the Fungal Clade Ustilaginomycotina.</title>
        <authorList>
            <person name="Kijpornyongpan T."/>
            <person name="Mondo S.J."/>
            <person name="Barry K."/>
            <person name="Sandor L."/>
            <person name="Lee J."/>
            <person name="Lipzen A."/>
            <person name="Pangilinan J."/>
            <person name="LaButti K."/>
            <person name="Hainaut M."/>
            <person name="Henrissat B."/>
            <person name="Grigoriev I.V."/>
            <person name="Spatafora J.W."/>
            <person name="Aime M.C."/>
        </authorList>
    </citation>
    <scope>NUCLEOTIDE SEQUENCE [LARGE SCALE GENOMIC DNA]</scope>
    <source>
        <strain evidence="10 11">MCA 5214</strain>
    </source>
</reference>
<dbReference type="InterPro" id="IPR018108">
    <property type="entry name" value="MCP_transmembrane"/>
</dbReference>
<evidence type="ECO:0000313" key="11">
    <source>
        <dbReference type="Proteomes" id="UP000245884"/>
    </source>
</evidence>
<keyword evidence="11" id="KW-1185">Reference proteome</keyword>
<dbReference type="PANTHER" id="PTHR45667">
    <property type="entry name" value="S-ADENOSYLMETHIONINE MITOCHONDRIAL CARRIER PROTEIN"/>
    <property type="match status" value="1"/>
</dbReference>
<dbReference type="Gene3D" id="1.50.40.10">
    <property type="entry name" value="Mitochondrial carrier domain"/>
    <property type="match status" value="2"/>
</dbReference>